<feature type="transmembrane region" description="Helical" evidence="1">
    <location>
        <begin position="77"/>
        <end position="97"/>
    </location>
</feature>
<dbReference type="AlphaFoldDB" id="A0A1H2QRZ1"/>
<reference evidence="3" key="1">
    <citation type="submission" date="2016-10" db="EMBL/GenBank/DDBJ databases">
        <authorList>
            <person name="Varghese N."/>
            <person name="Submissions S."/>
        </authorList>
    </citation>
    <scope>NUCLEOTIDE SEQUENCE [LARGE SCALE GENOMIC DNA]</scope>
    <source>
        <strain evidence="3">DSM 25030</strain>
    </source>
</reference>
<keyword evidence="1" id="KW-0812">Transmembrane</keyword>
<evidence type="ECO:0000313" key="2">
    <source>
        <dbReference type="EMBL" id="SDW09209.1"/>
    </source>
</evidence>
<dbReference type="EMBL" id="FNMY01000001">
    <property type="protein sequence ID" value="SDW09209.1"/>
    <property type="molecule type" value="Genomic_DNA"/>
</dbReference>
<proteinExistence type="predicted"/>
<keyword evidence="1" id="KW-0472">Membrane</keyword>
<feature type="transmembrane region" description="Helical" evidence="1">
    <location>
        <begin position="12"/>
        <end position="32"/>
    </location>
</feature>
<name>A0A1H2QRZ1_9FLAO</name>
<sequence length="99" mass="11496">MAPLFRLKTYLLVFHFYKIILLTSTLIAIILLFFKAQFFTVVLIKLGFVLFFLLKFHGSRNSKDLILFQNFGISKTCLLSLAFTIDLTISSIIYLIFFS</sequence>
<keyword evidence="3" id="KW-1185">Reference proteome</keyword>
<evidence type="ECO:0000313" key="3">
    <source>
        <dbReference type="Proteomes" id="UP000199592"/>
    </source>
</evidence>
<gene>
    <name evidence="2" type="ORF">SAMN04487892_0318</name>
</gene>
<dbReference type="STRING" id="1073328.SAMN05216294_1666"/>
<feature type="transmembrane region" description="Helical" evidence="1">
    <location>
        <begin position="38"/>
        <end position="56"/>
    </location>
</feature>
<organism evidence="2 3">
    <name type="scientific">Flagellimonas zhangzhouensis</name>
    <dbReference type="NCBI Taxonomy" id="1073328"/>
    <lineage>
        <taxon>Bacteria</taxon>
        <taxon>Pseudomonadati</taxon>
        <taxon>Bacteroidota</taxon>
        <taxon>Flavobacteriia</taxon>
        <taxon>Flavobacteriales</taxon>
        <taxon>Flavobacteriaceae</taxon>
        <taxon>Flagellimonas</taxon>
    </lineage>
</organism>
<evidence type="ECO:0000256" key="1">
    <source>
        <dbReference type="SAM" id="Phobius"/>
    </source>
</evidence>
<dbReference type="Proteomes" id="UP000199592">
    <property type="component" value="Unassembled WGS sequence"/>
</dbReference>
<keyword evidence="1" id="KW-1133">Transmembrane helix</keyword>
<protein>
    <submittedName>
        <fullName evidence="2">Uncharacterized protein</fullName>
    </submittedName>
</protein>
<accession>A0A1H2QRZ1</accession>